<evidence type="ECO:0000313" key="3">
    <source>
        <dbReference type="Proteomes" id="UP001596111"/>
    </source>
</evidence>
<organism evidence="2 3">
    <name type="scientific">Rhodanobacter terrae</name>
    <dbReference type="NCBI Taxonomy" id="418647"/>
    <lineage>
        <taxon>Bacteria</taxon>
        <taxon>Pseudomonadati</taxon>
        <taxon>Pseudomonadota</taxon>
        <taxon>Gammaproteobacteria</taxon>
        <taxon>Lysobacterales</taxon>
        <taxon>Rhodanobacteraceae</taxon>
        <taxon>Rhodanobacter</taxon>
    </lineage>
</organism>
<dbReference type="InterPro" id="IPR015943">
    <property type="entry name" value="WD40/YVTN_repeat-like_dom_sf"/>
</dbReference>
<protein>
    <submittedName>
        <fullName evidence="2">YncE family protein</fullName>
    </submittedName>
</protein>
<sequence>MRTDRQQEKTRSRRRMAAPLALFCFALLPAPGHAAPFYHLGSAVTLPGQAPGWDYVTYDAARSHLFIGRRHDGVTVFDVTTHKVVTTIAGTEGANKAILVPQLDRGYSVNGDGSSTEFSLSSLKTIRHVHFGQDADAGSYEPVTGQLFFTMGDSHKVAFVDARSGKLVATMPLDSGNIEASAPDEHGNIFVAERDRDQVVRIDAHTHTVTANWSTTPCHQPVGLDYDAGNQRIFVGCRSDRPVLAVLNAASGALVTTLPIGRGNDGVVYDLGTHRIYTANGIDANLVVIKQTGADDYALDQAITTRPMARTLALDTARDRVYLVAAEGGVDPAMKVNTGVAPFYPNFYFDNTFTVLTYQKN</sequence>
<dbReference type="RefSeq" id="WP_377325569.1">
    <property type="nucleotide sequence ID" value="NZ_JBHSNG010000005.1"/>
</dbReference>
<dbReference type="SUPFAM" id="SSF51004">
    <property type="entry name" value="C-terminal (heme d1) domain of cytochrome cd1-nitrite reductase"/>
    <property type="match status" value="1"/>
</dbReference>
<evidence type="ECO:0000313" key="2">
    <source>
        <dbReference type="EMBL" id="MFC5580768.1"/>
    </source>
</evidence>
<evidence type="ECO:0000256" key="1">
    <source>
        <dbReference type="SAM" id="SignalP"/>
    </source>
</evidence>
<keyword evidence="1" id="KW-0732">Signal</keyword>
<name>A0ABW0SVX8_9GAMM</name>
<dbReference type="PANTHER" id="PTHR47197:SF3">
    <property type="entry name" value="DIHYDRO-HEME D1 DEHYDROGENASE"/>
    <property type="match status" value="1"/>
</dbReference>
<gene>
    <name evidence="2" type="ORF">ACFPPB_06555</name>
</gene>
<keyword evidence="3" id="KW-1185">Reference proteome</keyword>
<dbReference type="InterPro" id="IPR051200">
    <property type="entry name" value="Host-pathogen_enzymatic-act"/>
</dbReference>
<comment type="caution">
    <text evidence="2">The sequence shown here is derived from an EMBL/GenBank/DDBJ whole genome shotgun (WGS) entry which is preliminary data.</text>
</comment>
<feature type="chain" id="PRO_5046792591" evidence="1">
    <location>
        <begin position="35"/>
        <end position="361"/>
    </location>
</feature>
<reference evidence="3" key="1">
    <citation type="journal article" date="2019" name="Int. J. Syst. Evol. Microbiol.">
        <title>The Global Catalogue of Microorganisms (GCM) 10K type strain sequencing project: providing services to taxonomists for standard genome sequencing and annotation.</title>
        <authorList>
            <consortium name="The Broad Institute Genomics Platform"/>
            <consortium name="The Broad Institute Genome Sequencing Center for Infectious Disease"/>
            <person name="Wu L."/>
            <person name="Ma J."/>
        </authorList>
    </citation>
    <scope>NUCLEOTIDE SEQUENCE [LARGE SCALE GENOMIC DNA]</scope>
    <source>
        <strain evidence="3">CGMCC 1.13587</strain>
    </source>
</reference>
<dbReference type="EMBL" id="JBHSNG010000005">
    <property type="protein sequence ID" value="MFC5580768.1"/>
    <property type="molecule type" value="Genomic_DNA"/>
</dbReference>
<feature type="signal peptide" evidence="1">
    <location>
        <begin position="1"/>
        <end position="34"/>
    </location>
</feature>
<dbReference type="PANTHER" id="PTHR47197">
    <property type="entry name" value="PROTEIN NIRF"/>
    <property type="match status" value="1"/>
</dbReference>
<dbReference type="Proteomes" id="UP001596111">
    <property type="component" value="Unassembled WGS sequence"/>
</dbReference>
<proteinExistence type="predicted"/>
<dbReference type="InterPro" id="IPR011048">
    <property type="entry name" value="Haem_d1_sf"/>
</dbReference>
<dbReference type="Gene3D" id="2.130.10.10">
    <property type="entry name" value="YVTN repeat-like/Quinoprotein amine dehydrogenase"/>
    <property type="match status" value="2"/>
</dbReference>
<accession>A0ABW0SVX8</accession>